<dbReference type="Pfam" id="PF20956">
    <property type="entry name" value="DUF4931_C"/>
    <property type="match status" value="1"/>
</dbReference>
<dbReference type="InterPro" id="IPR049285">
    <property type="entry name" value="DUF4931_C"/>
</dbReference>
<proteinExistence type="predicted"/>
<feature type="domain" description="DUF4931" evidence="2">
    <location>
        <begin position="134"/>
        <end position="251"/>
    </location>
</feature>
<evidence type="ECO:0000259" key="2">
    <source>
        <dbReference type="Pfam" id="PF20956"/>
    </source>
</evidence>
<accession>A0A372LIB5</accession>
<dbReference type="InterPro" id="IPR046322">
    <property type="entry name" value="DUF4931"/>
</dbReference>
<dbReference type="Gene3D" id="3.30.428.10">
    <property type="entry name" value="HIT-like"/>
    <property type="match status" value="1"/>
</dbReference>
<sequence length="252" mass="29166">MEQQLQFITQLGKQKPKTIANNSTACPFCAKESLENIIAQEGPLILLQNKYKTLENTFQTVLIETDKCEDELSMYSKEHIHRLFAFAIRHWMEMEESGVYRSVVLYKNHGPLSGGTISHPHMQIVGFENVDYKEKIKENTFSGITIFKDDAVSFTLSNHPIMGFYEFNVMIRDVEQVNKMADCVQAAVKFLLNDFQFKCESYNLFFYHMDSYIACKIMPRFVASPYFIGYMIPQVSNDIESVAEQIKSIYFS</sequence>
<keyword evidence="4" id="KW-1185">Reference proteome</keyword>
<gene>
    <name evidence="3" type="ORF">D0466_02755</name>
</gene>
<dbReference type="OrthoDB" id="1803128at2"/>
<dbReference type="InterPro" id="IPR036265">
    <property type="entry name" value="HIT-like_sf"/>
</dbReference>
<organism evidence="3 4">
    <name type="scientific">Peribacillus glennii</name>
    <dbReference type="NCBI Taxonomy" id="2303991"/>
    <lineage>
        <taxon>Bacteria</taxon>
        <taxon>Bacillati</taxon>
        <taxon>Bacillota</taxon>
        <taxon>Bacilli</taxon>
        <taxon>Bacillales</taxon>
        <taxon>Bacillaceae</taxon>
        <taxon>Peribacillus</taxon>
    </lineage>
</organism>
<dbReference type="AlphaFoldDB" id="A0A372LIB5"/>
<dbReference type="EMBL" id="QVTD01000003">
    <property type="protein sequence ID" value="RFU66018.1"/>
    <property type="molecule type" value="Genomic_DNA"/>
</dbReference>
<dbReference type="Proteomes" id="UP000262939">
    <property type="component" value="Unassembled WGS sequence"/>
</dbReference>
<protein>
    <submittedName>
        <fullName evidence="3">DUF4931 domain-containing protein</fullName>
    </submittedName>
</protein>
<evidence type="ECO:0000313" key="3">
    <source>
        <dbReference type="EMBL" id="RFU66018.1"/>
    </source>
</evidence>
<dbReference type="Pfam" id="PF16285">
    <property type="entry name" value="DUF4931_N"/>
    <property type="match status" value="1"/>
</dbReference>
<feature type="domain" description="DUF4931" evidence="1">
    <location>
        <begin position="7"/>
        <end position="130"/>
    </location>
</feature>
<name>A0A372LIB5_9BACI</name>
<evidence type="ECO:0000313" key="4">
    <source>
        <dbReference type="Proteomes" id="UP000262939"/>
    </source>
</evidence>
<comment type="caution">
    <text evidence="3">The sequence shown here is derived from an EMBL/GenBank/DDBJ whole genome shotgun (WGS) entry which is preliminary data.</text>
</comment>
<dbReference type="InterPro" id="IPR012361">
    <property type="entry name" value="GalT_short"/>
</dbReference>
<evidence type="ECO:0000259" key="1">
    <source>
        <dbReference type="Pfam" id="PF16285"/>
    </source>
</evidence>
<dbReference type="PIRSF" id="PIRSF031505">
    <property type="entry name" value="GalT_short"/>
    <property type="match status" value="1"/>
</dbReference>
<dbReference type="SUPFAM" id="SSF54197">
    <property type="entry name" value="HIT-like"/>
    <property type="match status" value="1"/>
</dbReference>
<reference evidence="3 4" key="1">
    <citation type="submission" date="2018-08" db="EMBL/GenBank/DDBJ databases">
        <title>Bacillus chawlae sp. nov., Bacillus glennii sp. nov., and Bacillus saganii sp. nov. Isolated from the Vehicle Assembly Building at Kennedy Space Center where the Viking Spacecraft were Assembled.</title>
        <authorList>
            <person name="Seuylemezian A."/>
            <person name="Vaishampayan P."/>
        </authorList>
    </citation>
    <scope>NUCLEOTIDE SEQUENCE [LARGE SCALE GENOMIC DNA]</scope>
    <source>
        <strain evidence="3 4">V44-8</strain>
    </source>
</reference>